<dbReference type="Pfam" id="PF01794">
    <property type="entry name" value="Ferric_reduct"/>
    <property type="match status" value="1"/>
</dbReference>
<dbReference type="EMBL" id="NJET01000035">
    <property type="protein sequence ID" value="PHH64190.1"/>
    <property type="molecule type" value="Genomic_DNA"/>
</dbReference>
<dbReference type="CDD" id="cd06186">
    <property type="entry name" value="NOX_Duox_like_FAD_NADP"/>
    <property type="match status" value="1"/>
</dbReference>
<keyword evidence="9" id="KW-0560">Oxidoreductase</keyword>
<dbReference type="SFLD" id="SFLDG01168">
    <property type="entry name" value="Ferric_reductase_subgroup_(FRE"/>
    <property type="match status" value="1"/>
</dbReference>
<dbReference type="SUPFAM" id="SSF63380">
    <property type="entry name" value="Riboflavin synthase domain-like"/>
    <property type="match status" value="1"/>
</dbReference>
<evidence type="ECO:0000256" key="6">
    <source>
        <dbReference type="ARBA" id="ARBA00022692"/>
    </source>
</evidence>
<feature type="transmembrane region" description="Helical" evidence="13">
    <location>
        <begin position="185"/>
        <end position="207"/>
    </location>
</feature>
<dbReference type="AlphaFoldDB" id="A0A2C5Y9R2"/>
<evidence type="ECO:0000256" key="13">
    <source>
        <dbReference type="SAM" id="Phobius"/>
    </source>
</evidence>
<feature type="transmembrane region" description="Helical" evidence="13">
    <location>
        <begin position="44"/>
        <end position="64"/>
    </location>
</feature>
<dbReference type="InterPro" id="IPR039261">
    <property type="entry name" value="FNR_nucleotide-bd"/>
</dbReference>
<comment type="subcellular location">
    <subcellularLocation>
        <location evidence="1">Cell membrane</location>
        <topology evidence="1">Multi-pass membrane protein</topology>
    </subcellularLocation>
</comment>
<dbReference type="PROSITE" id="PS51384">
    <property type="entry name" value="FAD_FR"/>
    <property type="match status" value="1"/>
</dbReference>
<organism evidence="15 16">
    <name type="scientific">Ophiocordyceps australis</name>
    <dbReference type="NCBI Taxonomy" id="1399860"/>
    <lineage>
        <taxon>Eukaryota</taxon>
        <taxon>Fungi</taxon>
        <taxon>Dikarya</taxon>
        <taxon>Ascomycota</taxon>
        <taxon>Pezizomycotina</taxon>
        <taxon>Sordariomycetes</taxon>
        <taxon>Hypocreomycetidae</taxon>
        <taxon>Hypocreales</taxon>
        <taxon>Ophiocordycipitaceae</taxon>
        <taxon>Ophiocordyceps</taxon>
    </lineage>
</organism>
<dbReference type="InterPro" id="IPR051410">
    <property type="entry name" value="Ferric/Cupric_Reductase"/>
</dbReference>
<evidence type="ECO:0000256" key="7">
    <source>
        <dbReference type="ARBA" id="ARBA00022982"/>
    </source>
</evidence>
<dbReference type="STRING" id="1399860.A0A2C5Y9R2"/>
<dbReference type="InterPro" id="IPR013130">
    <property type="entry name" value="Fe3_Rdtase_TM_dom"/>
</dbReference>
<feature type="transmembrane region" description="Helical" evidence="13">
    <location>
        <begin position="279"/>
        <end position="299"/>
    </location>
</feature>
<evidence type="ECO:0000259" key="14">
    <source>
        <dbReference type="PROSITE" id="PS51384"/>
    </source>
</evidence>
<dbReference type="OrthoDB" id="17725at2759"/>
<feature type="domain" description="FAD-binding FR-type" evidence="14">
    <location>
        <begin position="296"/>
        <end position="407"/>
    </location>
</feature>
<name>A0A2C5Y9R2_9HYPO</name>
<dbReference type="GO" id="GO:0052851">
    <property type="term" value="F:ferric-chelate reductase (NADPH) activity"/>
    <property type="evidence" value="ECO:0007669"/>
    <property type="project" value="UniProtKB-EC"/>
</dbReference>
<feature type="transmembrane region" description="Helical" evidence="13">
    <location>
        <begin position="254"/>
        <end position="273"/>
    </location>
</feature>
<dbReference type="Pfam" id="PF08030">
    <property type="entry name" value="NAD_binding_6"/>
    <property type="match status" value="1"/>
</dbReference>
<comment type="caution">
    <text evidence="15">The sequence shown here is derived from an EMBL/GenBank/DDBJ whole genome shotgun (WGS) entry which is preliminary data.</text>
</comment>
<evidence type="ECO:0000256" key="9">
    <source>
        <dbReference type="ARBA" id="ARBA00023002"/>
    </source>
</evidence>
<evidence type="ECO:0000256" key="11">
    <source>
        <dbReference type="ARBA" id="ARBA00023136"/>
    </source>
</evidence>
<accession>A0A2C5Y9R2</accession>
<evidence type="ECO:0000256" key="10">
    <source>
        <dbReference type="ARBA" id="ARBA00023065"/>
    </source>
</evidence>
<feature type="transmembrane region" description="Helical" evidence="13">
    <location>
        <begin position="106"/>
        <end position="129"/>
    </location>
</feature>
<dbReference type="InterPro" id="IPR017927">
    <property type="entry name" value="FAD-bd_FR_type"/>
</dbReference>
<dbReference type="SFLD" id="SFLDS00052">
    <property type="entry name" value="Ferric_Reductase_Domain"/>
    <property type="match status" value="1"/>
</dbReference>
<dbReference type="PANTHER" id="PTHR32361">
    <property type="entry name" value="FERRIC/CUPRIC REDUCTASE TRANSMEMBRANE COMPONENT"/>
    <property type="match status" value="1"/>
</dbReference>
<reference evidence="15 16" key="1">
    <citation type="submission" date="2017-06" db="EMBL/GenBank/DDBJ databases">
        <title>Ant-infecting Ophiocordyceps genomes reveal a high diversity of potential behavioral manipulation genes and a possible major role for enterotoxins.</title>
        <authorList>
            <person name="De Bekker C."/>
            <person name="Evans H.C."/>
            <person name="Brachmann A."/>
            <person name="Hughes D.P."/>
        </authorList>
    </citation>
    <scope>NUCLEOTIDE SEQUENCE [LARGE SCALE GENOMIC DNA]</scope>
    <source>
        <strain evidence="15 16">Map64</strain>
    </source>
</reference>
<dbReference type="InterPro" id="IPR013121">
    <property type="entry name" value="Fe_red_NAD-bd_6"/>
</dbReference>
<keyword evidence="4" id="KW-0813">Transport</keyword>
<dbReference type="SUPFAM" id="SSF52343">
    <property type="entry name" value="Ferredoxin reductase-like, C-terminal NADP-linked domain"/>
    <property type="match status" value="1"/>
</dbReference>
<evidence type="ECO:0000256" key="4">
    <source>
        <dbReference type="ARBA" id="ARBA00022448"/>
    </source>
</evidence>
<evidence type="ECO:0000256" key="8">
    <source>
        <dbReference type="ARBA" id="ARBA00022989"/>
    </source>
</evidence>
<evidence type="ECO:0000256" key="5">
    <source>
        <dbReference type="ARBA" id="ARBA00022475"/>
    </source>
</evidence>
<evidence type="ECO:0000313" key="16">
    <source>
        <dbReference type="Proteomes" id="UP000226192"/>
    </source>
</evidence>
<dbReference type="InterPro" id="IPR013112">
    <property type="entry name" value="FAD-bd_8"/>
</dbReference>
<dbReference type="Gene3D" id="3.40.50.80">
    <property type="entry name" value="Nucleotide-binding domain of ferredoxin-NADP reductase (FNR) module"/>
    <property type="match status" value="1"/>
</dbReference>
<gene>
    <name evidence="15" type="ORF">CDD81_4937</name>
</gene>
<dbReference type="PANTHER" id="PTHR32361:SF23">
    <property type="entry name" value="FERRIC-CHELATE REDUCTASE"/>
    <property type="match status" value="1"/>
</dbReference>
<evidence type="ECO:0000256" key="12">
    <source>
        <dbReference type="ARBA" id="ARBA00048483"/>
    </source>
</evidence>
<keyword evidence="8 13" id="KW-1133">Transmembrane helix</keyword>
<dbReference type="Proteomes" id="UP000226192">
    <property type="component" value="Unassembled WGS sequence"/>
</dbReference>
<feature type="transmembrane region" description="Helical" evidence="13">
    <location>
        <begin position="219"/>
        <end position="242"/>
    </location>
</feature>
<dbReference type="GO" id="GO:0006826">
    <property type="term" value="P:iron ion transport"/>
    <property type="evidence" value="ECO:0007669"/>
    <property type="project" value="TreeGrafter"/>
</dbReference>
<dbReference type="EC" id="1.16.1.9" evidence="3"/>
<keyword evidence="6 13" id="KW-0812">Transmembrane</keyword>
<keyword evidence="10" id="KW-0406">Ion transport</keyword>
<keyword evidence="16" id="KW-1185">Reference proteome</keyword>
<keyword evidence="11 13" id="KW-0472">Membrane</keyword>
<evidence type="ECO:0000256" key="3">
    <source>
        <dbReference type="ARBA" id="ARBA00012668"/>
    </source>
</evidence>
<comment type="similarity">
    <text evidence="2">Belongs to the ferric reductase (FRE) family.</text>
</comment>
<dbReference type="GO" id="GO:0006879">
    <property type="term" value="P:intracellular iron ion homeostasis"/>
    <property type="evidence" value="ECO:0007669"/>
    <property type="project" value="TreeGrafter"/>
</dbReference>
<sequence length="600" mass="67574">MWFSPLLTQPVHLHSSRQAGRCRLTPEQCAFKSRRWLNWYEADYAYALPTIYFLLLVIIVFTLLRFSADLTPKNLSSRPWWRRCVSAARFVSYKSWRICRWNSPSLGTLIIASGGLIFFAALTLGPKPYYWPTDARYGNSPPLATRSGWIALGCLPFVLVLGAKANLVSALIGTPPEKLNVWHNYLSWAMFTLALVHTFPFIVYHGSRGDTVNEFHKNGVWLTGIIALVAQAWLTVMSISWIRNRWYEIFKASHYFFAIVFMVFLFLHCDFRLTSWDYIIAAVVLYSASLLFAMAKTFFKHGLSQTARLYAEPSGSLRITIQTKFNWGPGQHVYLRFLTCGIHALTSHPFTVSSLPNPKVTSQGGELVFLVQPRKGITQRLVKKAQQQPDVGVRVLLEGPYGGLPPRWYQGFDRTLLFAGGAGCCFTLPLIQDWLRGYDVSTTRELHVFISTKDSDMRLPYMQELQQIAARHCQVGFAHIPGLFISFFESQASGIARQVSPISQRSTDYAEDKPLFPARQDVSAVFALINTSFTKHRPDCGAIVRDFSLREPHGSVGIAVCGPSGMVQDVASAAAEQQLSILRGQSSATEVWLHKEVFSC</sequence>
<proteinExistence type="inferred from homology"/>
<dbReference type="Pfam" id="PF08022">
    <property type="entry name" value="FAD_binding_8"/>
    <property type="match status" value="1"/>
</dbReference>
<feature type="transmembrane region" description="Helical" evidence="13">
    <location>
        <begin position="149"/>
        <end position="173"/>
    </location>
</feature>
<dbReference type="InterPro" id="IPR017938">
    <property type="entry name" value="Riboflavin_synthase-like_b-brl"/>
</dbReference>
<comment type="catalytic activity">
    <reaction evidence="12">
        <text>2 a Fe(II)-siderophore + NADP(+) + H(+) = 2 a Fe(III)-siderophore + NADPH</text>
        <dbReference type="Rhea" id="RHEA:28795"/>
        <dbReference type="Rhea" id="RHEA-COMP:11342"/>
        <dbReference type="Rhea" id="RHEA-COMP:11344"/>
        <dbReference type="ChEBI" id="CHEBI:15378"/>
        <dbReference type="ChEBI" id="CHEBI:29033"/>
        <dbReference type="ChEBI" id="CHEBI:29034"/>
        <dbReference type="ChEBI" id="CHEBI:57783"/>
        <dbReference type="ChEBI" id="CHEBI:58349"/>
        <dbReference type="EC" id="1.16.1.9"/>
    </reaction>
</comment>
<dbReference type="GO" id="GO:0015677">
    <property type="term" value="P:copper ion import"/>
    <property type="evidence" value="ECO:0007669"/>
    <property type="project" value="TreeGrafter"/>
</dbReference>
<evidence type="ECO:0000313" key="15">
    <source>
        <dbReference type="EMBL" id="PHH64190.1"/>
    </source>
</evidence>
<evidence type="ECO:0000256" key="1">
    <source>
        <dbReference type="ARBA" id="ARBA00004651"/>
    </source>
</evidence>
<keyword evidence="7" id="KW-0249">Electron transport</keyword>
<evidence type="ECO:0000256" key="2">
    <source>
        <dbReference type="ARBA" id="ARBA00006278"/>
    </source>
</evidence>
<keyword evidence="5" id="KW-1003">Cell membrane</keyword>
<protein>
    <recommendedName>
        <fullName evidence="3">ferric-chelate reductase (NADPH)</fullName>
        <ecNumber evidence="3">1.16.1.9</ecNumber>
    </recommendedName>
</protein>
<dbReference type="GO" id="GO:0005886">
    <property type="term" value="C:plasma membrane"/>
    <property type="evidence" value="ECO:0007669"/>
    <property type="project" value="UniProtKB-SubCell"/>
</dbReference>